<accession>A0AAW1H0M3</accession>
<proteinExistence type="predicted"/>
<reference evidence="2" key="1">
    <citation type="submission" date="2024-03" db="EMBL/GenBank/DDBJ databases">
        <title>WGS assembly of Saponaria officinalis var. Norfolk2.</title>
        <authorList>
            <person name="Jenkins J."/>
            <person name="Shu S."/>
            <person name="Grimwood J."/>
            <person name="Barry K."/>
            <person name="Goodstein D."/>
            <person name="Schmutz J."/>
            <person name="Leebens-Mack J."/>
            <person name="Osbourn A."/>
        </authorList>
    </citation>
    <scope>NUCLEOTIDE SEQUENCE [LARGE SCALE GENOMIC DNA]</scope>
    <source>
        <strain evidence="2">JIC</strain>
    </source>
</reference>
<dbReference type="AlphaFoldDB" id="A0AAW1H0M3"/>
<evidence type="ECO:0000313" key="2">
    <source>
        <dbReference type="EMBL" id="KAK9669615.1"/>
    </source>
</evidence>
<dbReference type="EMBL" id="JBDFQZ010000013">
    <property type="protein sequence ID" value="KAK9669615.1"/>
    <property type="molecule type" value="Genomic_DNA"/>
</dbReference>
<comment type="caution">
    <text evidence="2">The sequence shown here is derived from an EMBL/GenBank/DDBJ whole genome shotgun (WGS) entry which is preliminary data.</text>
</comment>
<keyword evidence="1" id="KW-0472">Membrane</keyword>
<name>A0AAW1H0M3_SAPOF</name>
<protein>
    <submittedName>
        <fullName evidence="2">Uncharacterized protein</fullName>
    </submittedName>
</protein>
<dbReference type="Proteomes" id="UP001443914">
    <property type="component" value="Unassembled WGS sequence"/>
</dbReference>
<organism evidence="2 3">
    <name type="scientific">Saponaria officinalis</name>
    <name type="common">Common soapwort</name>
    <name type="synonym">Lychnis saponaria</name>
    <dbReference type="NCBI Taxonomy" id="3572"/>
    <lineage>
        <taxon>Eukaryota</taxon>
        <taxon>Viridiplantae</taxon>
        <taxon>Streptophyta</taxon>
        <taxon>Embryophyta</taxon>
        <taxon>Tracheophyta</taxon>
        <taxon>Spermatophyta</taxon>
        <taxon>Magnoliopsida</taxon>
        <taxon>eudicotyledons</taxon>
        <taxon>Gunneridae</taxon>
        <taxon>Pentapetalae</taxon>
        <taxon>Caryophyllales</taxon>
        <taxon>Caryophyllaceae</taxon>
        <taxon>Caryophylleae</taxon>
        <taxon>Saponaria</taxon>
    </lineage>
</organism>
<keyword evidence="3" id="KW-1185">Reference proteome</keyword>
<feature type="transmembrane region" description="Helical" evidence="1">
    <location>
        <begin position="128"/>
        <end position="150"/>
    </location>
</feature>
<gene>
    <name evidence="2" type="ORF">RND81_13G143700</name>
</gene>
<keyword evidence="1" id="KW-0812">Transmembrane</keyword>
<sequence>MKTRPYIIATLIHGCSSKFEKHVADVDAKGNFNFHFKNINVESARLRLKVHIHRKLLSDKQVGDVNVLVSDLILAGGKPSLAKYELGKGPRKGKNVYLKLSYKLSSHVTYVPADVSSHRKSELESKRLGPAIGNDIALLASFQVFVLLWFL</sequence>
<evidence type="ECO:0000313" key="3">
    <source>
        <dbReference type="Proteomes" id="UP001443914"/>
    </source>
</evidence>
<evidence type="ECO:0000256" key="1">
    <source>
        <dbReference type="SAM" id="Phobius"/>
    </source>
</evidence>
<keyword evidence="1" id="KW-1133">Transmembrane helix</keyword>